<dbReference type="STRING" id="291169.A9E74_00909"/>
<evidence type="ECO:0000256" key="14">
    <source>
        <dbReference type="ARBA" id="ARBA00022984"/>
    </source>
</evidence>
<sequence length="778" mass="86258">MTKHKSSKTKKSKSVFRRLISAKVIITLLLLITVAAAVSIATLDFRVRSEFEGKRWALPAKVYARPLELYIGAPLSINDLKIELRALGYQFVDKVNLPGQVAFSASSATLSTRGFLFPDEHEQARQLVLEFSGESLSQIRSADQQALTLIRLEPALIGGIYPLNNEDRDLIQLQDAPQAFIDALIAIEDRDFYDHFGISPKGIARATLANIRAGAFVQGGSTLTQQLIKNFYLTADRKLMRKMLEVPMAMILEWHYSKEEILEAYLNEVYLGQSGNRAIHGFGLGAAHYFAQPIQELKLHQLALLAGLVRGPSYYDPRRNPERAKQRRNLVLSVLHQQGSISDEEYMLASTAELEVVAAGSSMKEAYPAYIDLVKRQLRREYKDEDLGSEGLQIFTSLDPISQHKAETSLISTIDDLSKTHGERLSKLQGSMVVTDPQTGEVLALIGDRNTRFQGFNRALDASRPIGSLVKPAVYLTALEQGYTLISELDDSPFSLTLPNQQPWTPKNFDGKSYGRVPLHAALTHSYNLSTAQLGMELGVDKVIHTLKRLGVERQMDAYPSLLLGAQSLSTLEVAAMYQTIAASGFQIPPRTIRTVTDSAGEALSSYPFQLQQSIDEKPMYLLQYNLQQVTRSGTARSIYQQLPMNINSAGKTGTSDQQRDSWFAGFTGNRLAVVWLGLDDNSPMPITGSSGALRAWTKYIAQEPLQSFEPATPEGVVMFWIDPLSGKLADGLCENATQIPFIAGTQPTETAACAMPEETFTENPIKRSIDWVKDIFR</sequence>
<evidence type="ECO:0000256" key="15">
    <source>
        <dbReference type="ARBA" id="ARBA00023136"/>
    </source>
</evidence>
<comment type="pathway">
    <text evidence="3 23">Cell wall biogenesis; peptidoglycan biosynthesis.</text>
</comment>
<dbReference type="PATRIC" id="fig|291169.3.peg.913"/>
<gene>
    <name evidence="28" type="primary">mrcB</name>
    <name evidence="28" type="ORF">A9E74_00909</name>
</gene>
<keyword evidence="15" id="KW-0472">Membrane</keyword>
<dbReference type="GO" id="GO:0046677">
    <property type="term" value="P:response to antibiotic"/>
    <property type="evidence" value="ECO:0007669"/>
    <property type="project" value="UniProtKB-UniRule"/>
</dbReference>
<keyword evidence="10 23" id="KW-0328">Glycosyltransferase</keyword>
<organism evidence="28 29">
    <name type="scientific">Methylophaga muralis</name>
    <dbReference type="NCBI Taxonomy" id="291169"/>
    <lineage>
        <taxon>Bacteria</taxon>
        <taxon>Pseudomonadati</taxon>
        <taxon>Pseudomonadota</taxon>
        <taxon>Gammaproteobacteria</taxon>
        <taxon>Thiotrichales</taxon>
        <taxon>Piscirickettsiaceae</taxon>
        <taxon>Methylophaga</taxon>
    </lineage>
</organism>
<dbReference type="PIRSF" id="PIRSF002799">
    <property type="entry name" value="PBP_1b"/>
    <property type="match status" value="1"/>
</dbReference>
<evidence type="ECO:0000313" key="29">
    <source>
        <dbReference type="Proteomes" id="UP000094379"/>
    </source>
</evidence>
<evidence type="ECO:0000256" key="7">
    <source>
        <dbReference type="ARBA" id="ARBA00022475"/>
    </source>
</evidence>
<comment type="similarity">
    <text evidence="5 23">In the N-terminal section; belongs to the glycosyltransferase 51 family.</text>
</comment>
<dbReference type="Gene3D" id="3.30.2060.10">
    <property type="entry name" value="Penicillin-binding protein 1b domain"/>
    <property type="match status" value="1"/>
</dbReference>
<keyword evidence="9" id="KW-0645">Protease</keyword>
<dbReference type="InterPro" id="IPR001460">
    <property type="entry name" value="PCN-bd_Tpept"/>
</dbReference>
<dbReference type="Gene3D" id="1.10.3810.10">
    <property type="entry name" value="Biosynthetic peptidoglycan transglycosylase-like"/>
    <property type="match status" value="1"/>
</dbReference>
<dbReference type="InterPro" id="IPR001264">
    <property type="entry name" value="Glyco_trans_51"/>
</dbReference>
<dbReference type="InterPro" id="IPR011813">
    <property type="entry name" value="PBP_1b"/>
</dbReference>
<keyword evidence="18 23" id="KW-0961">Cell wall biogenesis/degradation</keyword>
<dbReference type="Gene3D" id="3.40.710.10">
    <property type="entry name" value="DD-peptidase/beta-lactamase superfamily"/>
    <property type="match status" value="1"/>
</dbReference>
<dbReference type="GO" id="GO:0006508">
    <property type="term" value="P:proteolysis"/>
    <property type="evidence" value="ECO:0007669"/>
    <property type="project" value="UniProtKB-KW"/>
</dbReference>
<comment type="catalytic activity">
    <reaction evidence="21">
        <text>[GlcNAc-(1-&gt;4)-Mur2Ac(oyl-L-Ala-gamma-D-Glu-L-Lys-D-Ala-D-Ala)](n)-di-trans,octa-cis-undecaprenyl diphosphate + beta-D-GlcNAc-(1-&gt;4)-Mur2Ac(oyl-L-Ala-gamma-D-Glu-L-Lys-D-Ala-D-Ala)-di-trans,octa-cis-undecaprenyl diphosphate = [GlcNAc-(1-&gt;4)-Mur2Ac(oyl-L-Ala-gamma-D-Glu-L-Lys-D-Ala-D-Ala)](n+1)-di-trans,octa-cis-undecaprenyl diphosphate + di-trans,octa-cis-undecaprenyl diphosphate + H(+)</text>
        <dbReference type="Rhea" id="RHEA:23708"/>
        <dbReference type="Rhea" id="RHEA-COMP:9602"/>
        <dbReference type="Rhea" id="RHEA-COMP:9603"/>
        <dbReference type="ChEBI" id="CHEBI:15378"/>
        <dbReference type="ChEBI" id="CHEBI:58405"/>
        <dbReference type="ChEBI" id="CHEBI:60033"/>
        <dbReference type="ChEBI" id="CHEBI:78435"/>
        <dbReference type="EC" id="2.4.99.28"/>
    </reaction>
</comment>
<dbReference type="PANTHER" id="PTHR32282:SF11">
    <property type="entry name" value="PENICILLIN-BINDING PROTEIN 1B"/>
    <property type="match status" value="1"/>
</dbReference>
<dbReference type="GO" id="GO:0071555">
    <property type="term" value="P:cell wall organization"/>
    <property type="evidence" value="ECO:0007669"/>
    <property type="project" value="UniProtKB-UniRule"/>
</dbReference>
<dbReference type="GO" id="GO:0008658">
    <property type="term" value="F:penicillin binding"/>
    <property type="evidence" value="ECO:0007669"/>
    <property type="project" value="UniProtKB-UniRule"/>
</dbReference>
<evidence type="ECO:0000256" key="3">
    <source>
        <dbReference type="ARBA" id="ARBA00004752"/>
    </source>
</evidence>
<keyword evidence="13 23" id="KW-0133">Cell shape</keyword>
<accession>A0A1E3GTW4</accession>
<dbReference type="Proteomes" id="UP000094379">
    <property type="component" value="Unassembled WGS sequence"/>
</dbReference>
<dbReference type="InterPro" id="IPR050396">
    <property type="entry name" value="Glycosyltr_51/Transpeptidase"/>
</dbReference>
<dbReference type="GO" id="GO:0005886">
    <property type="term" value="C:plasma membrane"/>
    <property type="evidence" value="ECO:0007669"/>
    <property type="project" value="UniProtKB-SubCell"/>
</dbReference>
<dbReference type="Pfam" id="PF14814">
    <property type="entry name" value="UB2H"/>
    <property type="match status" value="1"/>
</dbReference>
<comment type="caution">
    <text evidence="28">The sequence shown here is derived from an EMBL/GenBank/DDBJ whole genome shotgun (WGS) entry which is preliminary data.</text>
</comment>
<feature type="domain" description="Penicillin-binding protein transpeptidase" evidence="25">
    <location>
        <begin position="430"/>
        <end position="669"/>
    </location>
</feature>
<keyword evidence="11 23" id="KW-0808">Transferase</keyword>
<keyword evidence="8" id="KW-0121">Carboxypeptidase</keyword>
<keyword evidence="12" id="KW-0378">Hydrolase</keyword>
<dbReference type="NCBIfam" id="TIGR02071">
    <property type="entry name" value="PBP_1b"/>
    <property type="match status" value="1"/>
</dbReference>
<evidence type="ECO:0000256" key="18">
    <source>
        <dbReference type="ARBA" id="ARBA00023316"/>
    </source>
</evidence>
<dbReference type="PANTHER" id="PTHR32282">
    <property type="entry name" value="BINDING PROTEIN TRANSPEPTIDASE, PUTATIVE-RELATED"/>
    <property type="match status" value="1"/>
</dbReference>
<evidence type="ECO:0000256" key="10">
    <source>
        <dbReference type="ARBA" id="ARBA00022676"/>
    </source>
</evidence>
<keyword evidence="29" id="KW-1185">Reference proteome</keyword>
<dbReference type="Pfam" id="PF00912">
    <property type="entry name" value="Transgly"/>
    <property type="match status" value="1"/>
</dbReference>
<feature type="active site" description="Proton donor; for transglycosylase activity" evidence="24">
    <location>
        <position position="188"/>
    </location>
</feature>
<evidence type="ECO:0000256" key="17">
    <source>
        <dbReference type="ARBA" id="ARBA00023268"/>
    </source>
</evidence>
<dbReference type="GO" id="GO:0030288">
    <property type="term" value="C:outer membrane-bounded periplasmic space"/>
    <property type="evidence" value="ECO:0007669"/>
    <property type="project" value="TreeGrafter"/>
</dbReference>
<evidence type="ECO:0000256" key="12">
    <source>
        <dbReference type="ARBA" id="ARBA00022801"/>
    </source>
</evidence>
<evidence type="ECO:0000256" key="8">
    <source>
        <dbReference type="ARBA" id="ARBA00022645"/>
    </source>
</evidence>
<evidence type="ECO:0000256" key="16">
    <source>
        <dbReference type="ARBA" id="ARBA00023251"/>
    </source>
</evidence>
<evidence type="ECO:0000256" key="1">
    <source>
        <dbReference type="ARBA" id="ARBA00002624"/>
    </source>
</evidence>
<comment type="subcellular location">
    <subcellularLocation>
        <location evidence="2">Cell membrane</location>
    </subcellularLocation>
</comment>
<reference evidence="28 29" key="1">
    <citation type="submission" date="2016-07" db="EMBL/GenBank/DDBJ databases">
        <title>Draft Genome Sequence of Methylophaga muralis Bur 1.</title>
        <authorList>
            <person name="Vasilenko O.V."/>
            <person name="Doronina N.V."/>
            <person name="Shmareva M.N."/>
            <person name="Tarlachkov S.V."/>
            <person name="Mustakhimov I."/>
            <person name="Trotsenko Y.A."/>
        </authorList>
    </citation>
    <scope>NUCLEOTIDE SEQUENCE [LARGE SCALE GENOMIC DNA]</scope>
    <source>
        <strain evidence="28 29">Bur 1</strain>
    </source>
</reference>
<keyword evidence="17" id="KW-0511">Multifunctional enzyme</keyword>
<evidence type="ECO:0000256" key="9">
    <source>
        <dbReference type="ARBA" id="ARBA00022670"/>
    </source>
</evidence>
<feature type="domain" description="Bifunctional transglycosylase second" evidence="27">
    <location>
        <begin position="69"/>
        <end position="152"/>
    </location>
</feature>
<keyword evidence="7" id="KW-1003">Cell membrane</keyword>
<keyword evidence="14 23" id="KW-0573">Peptidoglycan synthesis</keyword>
<dbReference type="SUPFAM" id="SSF53955">
    <property type="entry name" value="Lysozyme-like"/>
    <property type="match status" value="1"/>
</dbReference>
<evidence type="ECO:0000313" key="28">
    <source>
        <dbReference type="EMBL" id="ODN67375.1"/>
    </source>
</evidence>
<dbReference type="GO" id="GO:0008955">
    <property type="term" value="F:peptidoglycan glycosyltransferase activity"/>
    <property type="evidence" value="ECO:0007669"/>
    <property type="project" value="UniProtKB-UniRule"/>
</dbReference>
<evidence type="ECO:0000256" key="23">
    <source>
        <dbReference type="PIRNR" id="PIRNR002799"/>
    </source>
</evidence>
<keyword evidence="16" id="KW-0046">Antibiotic resistance</keyword>
<evidence type="ECO:0000256" key="24">
    <source>
        <dbReference type="PIRSR" id="PIRSR002799-1"/>
    </source>
</evidence>
<evidence type="ECO:0000259" key="25">
    <source>
        <dbReference type="Pfam" id="PF00905"/>
    </source>
</evidence>
<dbReference type="GO" id="GO:0009252">
    <property type="term" value="P:peptidoglycan biosynthetic process"/>
    <property type="evidence" value="ECO:0007669"/>
    <property type="project" value="UniProtKB-UniRule"/>
</dbReference>
<dbReference type="InterPro" id="IPR023346">
    <property type="entry name" value="Lysozyme-like_dom_sf"/>
</dbReference>
<feature type="domain" description="Glycosyl transferase family 51" evidence="26">
    <location>
        <begin position="164"/>
        <end position="334"/>
    </location>
</feature>
<evidence type="ECO:0000256" key="19">
    <source>
        <dbReference type="ARBA" id="ARBA00032454"/>
    </source>
</evidence>
<dbReference type="InterPro" id="IPR012338">
    <property type="entry name" value="Beta-lactam/transpept-like"/>
</dbReference>
<evidence type="ECO:0000256" key="13">
    <source>
        <dbReference type="ARBA" id="ARBA00022960"/>
    </source>
</evidence>
<comment type="function">
    <text evidence="1 23">Cell wall formation. Synthesis of cross-linked peptidoglycan from the lipid intermediates. The enzyme has a penicillin-insensitive transglycosylase N-terminal domain (formation of linear glycan strands) and a penicillin-sensitive transpeptidase C-terminal domain (cross-linking of the peptide subunits).</text>
</comment>
<dbReference type="GO" id="GO:0008360">
    <property type="term" value="P:regulation of cell shape"/>
    <property type="evidence" value="ECO:0007669"/>
    <property type="project" value="UniProtKB-UniRule"/>
</dbReference>
<dbReference type="Pfam" id="PF00905">
    <property type="entry name" value="Transpeptidase"/>
    <property type="match status" value="1"/>
</dbReference>
<evidence type="ECO:0000256" key="21">
    <source>
        <dbReference type="ARBA" id="ARBA00049902"/>
    </source>
</evidence>
<comment type="catalytic activity">
    <reaction evidence="20">
        <text>Preferential cleavage: (Ac)2-L-Lys-D-Ala-|-D-Ala. Also transpeptidation of peptidyl-alanyl moieties that are N-acyl substituents of D-alanine.</text>
        <dbReference type="EC" id="3.4.16.4"/>
    </reaction>
</comment>
<proteinExistence type="inferred from homology"/>
<evidence type="ECO:0000256" key="6">
    <source>
        <dbReference type="ARBA" id="ARBA00018637"/>
    </source>
</evidence>
<evidence type="ECO:0000256" key="22">
    <source>
        <dbReference type="NCBIfam" id="TIGR02071"/>
    </source>
</evidence>
<dbReference type="GO" id="GO:0009002">
    <property type="term" value="F:serine-type D-Ala-D-Ala carboxypeptidase activity"/>
    <property type="evidence" value="ECO:0007669"/>
    <property type="project" value="UniProtKB-EC"/>
</dbReference>
<dbReference type="EMBL" id="MCRI01000006">
    <property type="protein sequence ID" value="ODN67375.1"/>
    <property type="molecule type" value="Genomic_DNA"/>
</dbReference>
<feature type="active site" description="Acyl-ester intermediate; for transpeptidase activity" evidence="24">
    <location>
        <position position="468"/>
    </location>
</feature>
<evidence type="ECO:0000256" key="2">
    <source>
        <dbReference type="ARBA" id="ARBA00004236"/>
    </source>
</evidence>
<dbReference type="AlphaFoldDB" id="A0A1E3GTW4"/>
<evidence type="ECO:0000259" key="27">
    <source>
        <dbReference type="Pfam" id="PF14814"/>
    </source>
</evidence>
<dbReference type="InterPro" id="IPR028166">
    <property type="entry name" value="UB2H"/>
</dbReference>
<comment type="similarity">
    <text evidence="4 23">In the C-terminal section; belongs to the transpeptidase family.</text>
</comment>
<name>A0A1E3GTW4_9GAMM</name>
<dbReference type="UniPathway" id="UPA00219"/>
<dbReference type="InterPro" id="IPR036950">
    <property type="entry name" value="PBP_transglycosylase"/>
</dbReference>
<dbReference type="SUPFAM" id="SSF56601">
    <property type="entry name" value="beta-lactamase/transpeptidase-like"/>
    <property type="match status" value="1"/>
</dbReference>
<dbReference type="GO" id="GO:0009274">
    <property type="term" value="C:peptidoglycan-based cell wall"/>
    <property type="evidence" value="ECO:0007669"/>
    <property type="project" value="UniProtKB-UniRule"/>
</dbReference>
<dbReference type="RefSeq" id="WP_069295436.1">
    <property type="nucleotide sequence ID" value="NZ_MCRI01000006.1"/>
</dbReference>
<evidence type="ECO:0000259" key="26">
    <source>
        <dbReference type="Pfam" id="PF00912"/>
    </source>
</evidence>
<protein>
    <recommendedName>
        <fullName evidence="6 22">Penicillin-binding protein 1B</fullName>
        <shortName evidence="23">PBP-1b</shortName>
        <shortName evidence="23">PBP1b</shortName>
    </recommendedName>
    <alternativeName>
        <fullName evidence="19 23">Murein polymerase</fullName>
    </alternativeName>
</protein>
<evidence type="ECO:0000256" key="5">
    <source>
        <dbReference type="ARBA" id="ARBA00007739"/>
    </source>
</evidence>
<evidence type="ECO:0000256" key="4">
    <source>
        <dbReference type="ARBA" id="ARBA00007090"/>
    </source>
</evidence>
<evidence type="ECO:0000256" key="20">
    <source>
        <dbReference type="ARBA" id="ARBA00034000"/>
    </source>
</evidence>
<evidence type="ECO:0000256" key="11">
    <source>
        <dbReference type="ARBA" id="ARBA00022679"/>
    </source>
</evidence>